<organism evidence="1 2">
    <name type="scientific">Mesorhabditis spiculigera</name>
    <dbReference type="NCBI Taxonomy" id="96644"/>
    <lineage>
        <taxon>Eukaryota</taxon>
        <taxon>Metazoa</taxon>
        <taxon>Ecdysozoa</taxon>
        <taxon>Nematoda</taxon>
        <taxon>Chromadorea</taxon>
        <taxon>Rhabditida</taxon>
        <taxon>Rhabditina</taxon>
        <taxon>Rhabditomorpha</taxon>
        <taxon>Rhabditoidea</taxon>
        <taxon>Rhabditidae</taxon>
        <taxon>Mesorhabditinae</taxon>
        <taxon>Mesorhabditis</taxon>
    </lineage>
</organism>
<evidence type="ECO:0000313" key="2">
    <source>
        <dbReference type="Proteomes" id="UP001177023"/>
    </source>
</evidence>
<keyword evidence="2" id="KW-1185">Reference proteome</keyword>
<gene>
    <name evidence="1" type="ORF">MSPICULIGERA_LOCUS21416</name>
</gene>
<comment type="caution">
    <text evidence="1">The sequence shown here is derived from an EMBL/GenBank/DDBJ whole genome shotgun (WGS) entry which is preliminary data.</text>
</comment>
<dbReference type="InterPro" id="IPR004988">
    <property type="entry name" value="DUF273"/>
</dbReference>
<reference evidence="1" key="1">
    <citation type="submission" date="2023-06" db="EMBL/GenBank/DDBJ databases">
        <authorList>
            <person name="Delattre M."/>
        </authorList>
    </citation>
    <scope>NUCLEOTIDE SEQUENCE</scope>
    <source>
        <strain evidence="1">AF72</strain>
    </source>
</reference>
<proteinExistence type="predicted"/>
<dbReference type="PANTHER" id="PTHR31562">
    <property type="entry name" value="PROTEIN CBG18972"/>
    <property type="match status" value="1"/>
</dbReference>
<dbReference type="PANTHER" id="PTHR31562:SF8">
    <property type="entry name" value="ALPHA-1,6-MANNOSYLTRANSFERASE"/>
    <property type="match status" value="1"/>
</dbReference>
<dbReference type="EMBL" id="CATQJA010002665">
    <property type="protein sequence ID" value="CAJ0583329.1"/>
    <property type="molecule type" value="Genomic_DNA"/>
</dbReference>
<dbReference type="AlphaFoldDB" id="A0AA36DBN6"/>
<dbReference type="InterPro" id="IPR029044">
    <property type="entry name" value="Nucleotide-diphossugar_trans"/>
</dbReference>
<protein>
    <submittedName>
        <fullName evidence="1">Uncharacterized protein</fullName>
    </submittedName>
</protein>
<dbReference type="Pfam" id="PF03314">
    <property type="entry name" value="DUF273"/>
    <property type="match status" value="1"/>
</dbReference>
<name>A0AA36DBN6_9BILA</name>
<dbReference type="Proteomes" id="UP001177023">
    <property type="component" value="Unassembled WGS sequence"/>
</dbReference>
<evidence type="ECO:0000313" key="1">
    <source>
        <dbReference type="EMBL" id="CAJ0583329.1"/>
    </source>
</evidence>
<feature type="non-terminal residue" evidence="1">
    <location>
        <position position="1"/>
    </location>
</feature>
<dbReference type="Gene3D" id="3.90.550.10">
    <property type="entry name" value="Spore Coat Polysaccharide Biosynthesis Protein SpsA, Chain A"/>
    <property type="match status" value="1"/>
</dbReference>
<accession>A0AA36DBN6</accession>
<sequence length="217" mass="25387">MVDLDTDPEIQEACHQHKQLFFKKHCAASVYLKKTDWLVVLDADAGIANPNHCFEEWIDDRAQLIFYERFFNWEIASGNYMAKNSDFSYKFMKKWADWEFVQPQNWNGADNGVLQIHILQTVIPDATQEIKNCDTIWHQGRNYSTYMAYVSCCKLALGATRLWPGKVRIWRRAHGWVRDGYLTGDSLYPILPVATQVRGVGRIGKIKWRAWMRFESS</sequence>